<feature type="domain" description="CBS" evidence="3">
    <location>
        <begin position="1"/>
        <end position="55"/>
    </location>
</feature>
<dbReference type="InterPro" id="IPR051257">
    <property type="entry name" value="Diverse_CBS-Domain"/>
</dbReference>
<evidence type="ECO:0000313" key="6">
    <source>
        <dbReference type="Proteomes" id="UP000003751"/>
    </source>
</evidence>
<gene>
    <name evidence="5" type="ORF">SAMN05444342_2613</name>
    <name evidence="4" type="ORF">ZOD2009_12025</name>
</gene>
<reference evidence="5" key="3">
    <citation type="submission" date="2016-11" db="EMBL/GenBank/DDBJ databases">
        <authorList>
            <person name="Jaros S."/>
            <person name="Januszkiewicz K."/>
            <person name="Wedrychowicz H."/>
        </authorList>
    </citation>
    <scope>NUCLEOTIDE SEQUENCE [LARGE SCALE GENOMIC DNA]</scope>
    <source>
        <strain evidence="5">DX253</strain>
    </source>
</reference>
<evidence type="ECO:0000313" key="4">
    <source>
        <dbReference type="EMBL" id="EFW92204.1"/>
    </source>
</evidence>
<dbReference type="SUPFAM" id="SSF54631">
    <property type="entry name" value="CBS-domain pair"/>
    <property type="match status" value="1"/>
</dbReference>
<dbReference type="PROSITE" id="PS51371">
    <property type="entry name" value="CBS"/>
    <property type="match status" value="2"/>
</dbReference>
<name>E7QUC5_HALPU</name>
<dbReference type="eggNOG" id="arCOG00606">
    <property type="taxonomic scope" value="Archaea"/>
</dbReference>
<evidence type="ECO:0000313" key="5">
    <source>
        <dbReference type="EMBL" id="SHK91704.1"/>
    </source>
</evidence>
<dbReference type="InterPro" id="IPR000644">
    <property type="entry name" value="CBS_dom"/>
</dbReference>
<reference evidence="4 6" key="1">
    <citation type="journal article" date="2014" name="ISME J.">
        <title>Trehalose/2-sulfotrehalose biosynthesis and glycine-betaine uptake are widely spread mechanisms for osmoadaptation in the Halobacteriales.</title>
        <authorList>
            <person name="Youssef N.H."/>
            <person name="Savage-Ashlock K.N."/>
            <person name="McCully A.L."/>
            <person name="Luedtke B."/>
            <person name="Shaw E.I."/>
            <person name="Hoff W.D."/>
            <person name="Elshahed M.S."/>
        </authorList>
    </citation>
    <scope>NUCLEOTIDE SEQUENCE [LARGE SCALE GENOMIC DNA]</scope>
    <source>
        <strain evidence="4 6">DX253</strain>
    </source>
</reference>
<dbReference type="EMBL" id="FRAN01000003">
    <property type="protein sequence ID" value="SHK91704.1"/>
    <property type="molecule type" value="Genomic_DNA"/>
</dbReference>
<organism evidence="4 6">
    <name type="scientific">Haladaptatus paucihalophilus DX253</name>
    <dbReference type="NCBI Taxonomy" id="797209"/>
    <lineage>
        <taxon>Archaea</taxon>
        <taxon>Methanobacteriati</taxon>
        <taxon>Methanobacteriota</taxon>
        <taxon>Stenosarchaea group</taxon>
        <taxon>Halobacteria</taxon>
        <taxon>Halobacteriales</taxon>
        <taxon>Haladaptataceae</taxon>
        <taxon>Haladaptatus</taxon>
    </lineage>
</organism>
<keyword evidence="1 2" id="KW-0129">CBS domain</keyword>
<proteinExistence type="predicted"/>
<evidence type="ECO:0000259" key="3">
    <source>
        <dbReference type="PROSITE" id="PS51371"/>
    </source>
</evidence>
<dbReference type="Pfam" id="PF00571">
    <property type="entry name" value="CBS"/>
    <property type="match status" value="2"/>
</dbReference>
<dbReference type="PANTHER" id="PTHR43080:SF2">
    <property type="entry name" value="CBS DOMAIN-CONTAINING PROTEIN"/>
    <property type="match status" value="1"/>
</dbReference>
<reference evidence="7" key="2">
    <citation type="submission" date="2016-11" db="EMBL/GenBank/DDBJ databases">
        <authorList>
            <person name="Varghese N."/>
            <person name="Submissions S."/>
        </authorList>
    </citation>
    <scope>NUCLEOTIDE SEQUENCE [LARGE SCALE GENOMIC DNA]</scope>
    <source>
        <strain evidence="7">DX253</strain>
    </source>
</reference>
<feature type="domain" description="CBS" evidence="3">
    <location>
        <begin position="63"/>
        <end position="119"/>
    </location>
</feature>
<dbReference type="Proteomes" id="UP000184203">
    <property type="component" value="Unassembled WGS sequence"/>
</dbReference>
<protein>
    <submittedName>
        <fullName evidence="4 5">Cbs domain containing protein</fullName>
    </submittedName>
</protein>
<evidence type="ECO:0000256" key="1">
    <source>
        <dbReference type="ARBA" id="ARBA00023122"/>
    </source>
</evidence>
<dbReference type="PANTHER" id="PTHR43080">
    <property type="entry name" value="CBS DOMAIN-CONTAINING PROTEIN CBSX3, MITOCHONDRIAL"/>
    <property type="match status" value="1"/>
</dbReference>
<dbReference type="AlphaFoldDB" id="E7QUC5"/>
<keyword evidence="7" id="KW-1185">Reference proteome</keyword>
<dbReference type="STRING" id="797209.GCA_000376445_02389"/>
<evidence type="ECO:0000256" key="2">
    <source>
        <dbReference type="PROSITE-ProRule" id="PRU00703"/>
    </source>
</evidence>
<dbReference type="PATRIC" id="fig|797209.4.peg.2368"/>
<dbReference type="EMBL" id="AEMG01000009">
    <property type="protein sequence ID" value="EFW92204.1"/>
    <property type="molecule type" value="Genomic_DNA"/>
</dbReference>
<sequence length="130" mass="14168">MEVITAKEETNLVDIASMMSEENVGCVPIVDGRRPVGIVTDRKIALSLADEADASGRTVGDVMTRDPITIDADASVHDAIERMEDADIRRIPVVEDEELVGIVTLDDVLVMLADEMDDAADVIEEQTPRF</sequence>
<dbReference type="OrthoDB" id="43333at2157"/>
<evidence type="ECO:0000313" key="7">
    <source>
        <dbReference type="Proteomes" id="UP000184203"/>
    </source>
</evidence>
<dbReference type="Proteomes" id="UP000003751">
    <property type="component" value="Unassembled WGS sequence"/>
</dbReference>
<dbReference type="Gene3D" id="3.10.580.10">
    <property type="entry name" value="CBS-domain"/>
    <property type="match status" value="1"/>
</dbReference>
<dbReference type="InterPro" id="IPR046342">
    <property type="entry name" value="CBS_dom_sf"/>
</dbReference>
<accession>E7QUC5</accession>
<dbReference type="SMART" id="SM00116">
    <property type="entry name" value="CBS"/>
    <property type="match status" value="2"/>
</dbReference>